<reference evidence="1 2" key="1">
    <citation type="journal article" date="2013" name="PLoS ONE">
        <title>Predicting the Proteins of Angomonas deanei, Strigomonas culicis and Their Respective Endosymbionts Reveals New Aspects of the Trypanosomatidae Family.</title>
        <authorList>
            <person name="Motta M.C."/>
            <person name="Martins A.C."/>
            <person name="de Souza S.S."/>
            <person name="Catta-Preta C.M."/>
            <person name="Silva R."/>
            <person name="Klein C.C."/>
            <person name="de Almeida L.G."/>
            <person name="de Lima Cunha O."/>
            <person name="Ciapina L.P."/>
            <person name="Brocchi M."/>
            <person name="Colabardini A.C."/>
            <person name="de Araujo Lima B."/>
            <person name="Machado C.R."/>
            <person name="de Almeida Soares C.M."/>
            <person name="Probst C.M."/>
            <person name="de Menezes C.B."/>
            <person name="Thompson C.E."/>
            <person name="Bartholomeu D.C."/>
            <person name="Gradia D.F."/>
            <person name="Pavoni D.P."/>
            <person name="Grisard E.C."/>
            <person name="Fantinatti-Garboggini F."/>
            <person name="Marchini F.K."/>
            <person name="Rodrigues-Luiz G.F."/>
            <person name="Wagner G."/>
            <person name="Goldman G.H."/>
            <person name="Fietto J.L."/>
            <person name="Elias M.C."/>
            <person name="Goldman M.H."/>
            <person name="Sagot M.F."/>
            <person name="Pereira M."/>
            <person name="Stoco P.H."/>
            <person name="de Mendonca-Neto R.P."/>
            <person name="Teixeira S.M."/>
            <person name="Maciel T.E."/>
            <person name="de Oliveira Mendes T.A."/>
            <person name="Urmenyi T.P."/>
            <person name="de Souza W."/>
            <person name="Schenkman S."/>
            <person name="de Vasconcelos A.T."/>
        </authorList>
    </citation>
    <scope>NUCLEOTIDE SEQUENCE [LARGE SCALE GENOMIC DNA]</scope>
</reference>
<keyword evidence="2" id="KW-1185">Reference proteome</keyword>
<organism evidence="1 2">
    <name type="scientific">Strigomonas culicis</name>
    <dbReference type="NCBI Taxonomy" id="28005"/>
    <lineage>
        <taxon>Eukaryota</taxon>
        <taxon>Discoba</taxon>
        <taxon>Euglenozoa</taxon>
        <taxon>Kinetoplastea</taxon>
        <taxon>Metakinetoplastina</taxon>
        <taxon>Trypanosomatida</taxon>
        <taxon>Trypanosomatidae</taxon>
        <taxon>Strigomonadinae</taxon>
        <taxon>Strigomonas</taxon>
    </lineage>
</organism>
<keyword evidence="1" id="KW-0689">Ribosomal protein</keyword>
<sequence length="198" mass="20670">MHQKHIIGLLLLGRELGADGGAGRVGLLGSRLLGERLASDALRNGLLRALFLLALVERAAAQAVGALAGGESLLHDALLLDEEGADDAVADLVVAQHAAVGARHRLRVARGQARVDVAQRLGAAEALVAQHPRRVDALGALRALLQHEAVAGGAHHLHAVAARRIVHAAAVRNTLAAHVCGTRDNNLEKNYYASASLY</sequence>
<dbReference type="EMBL" id="ATMH01002468">
    <property type="protein sequence ID" value="EPY33140.1"/>
    <property type="molecule type" value="Genomic_DNA"/>
</dbReference>
<dbReference type="OrthoDB" id="10666075at2759"/>
<comment type="caution">
    <text evidence="1">The sequence shown here is derived from an EMBL/GenBank/DDBJ whole genome shotgun (WGS) entry which is preliminary data.</text>
</comment>
<protein>
    <submittedName>
        <fullName evidence="1">Large subunit ribosomal protein L34e</fullName>
    </submittedName>
</protein>
<proteinExistence type="predicted"/>
<evidence type="ECO:0000313" key="2">
    <source>
        <dbReference type="Proteomes" id="UP000015354"/>
    </source>
</evidence>
<keyword evidence="1" id="KW-0687">Ribonucleoprotein</keyword>
<evidence type="ECO:0000313" key="1">
    <source>
        <dbReference type="EMBL" id="EPY33140.1"/>
    </source>
</evidence>
<accession>S9WAZ9</accession>
<dbReference type="Proteomes" id="UP000015354">
    <property type="component" value="Unassembled WGS sequence"/>
</dbReference>
<gene>
    <name evidence="1" type="ORF">STCU_02468</name>
</gene>
<dbReference type="AlphaFoldDB" id="S9WAZ9"/>
<name>S9WAZ9_9TRYP</name>
<dbReference type="GO" id="GO:0005840">
    <property type="term" value="C:ribosome"/>
    <property type="evidence" value="ECO:0007669"/>
    <property type="project" value="UniProtKB-KW"/>
</dbReference>